<name>A0A024UBN5_9STRA</name>
<gene>
    <name evidence="2" type="ORF">H310_04800</name>
</gene>
<accession>A0A024UBN5</accession>
<dbReference type="EMBL" id="KI913959">
    <property type="protein sequence ID" value="ETW03297.1"/>
    <property type="molecule type" value="Genomic_DNA"/>
</dbReference>
<feature type="compositionally biased region" description="Acidic residues" evidence="1">
    <location>
        <begin position="109"/>
        <end position="124"/>
    </location>
</feature>
<dbReference type="VEuPathDB" id="FungiDB:H310_04800"/>
<protein>
    <submittedName>
        <fullName evidence="2">Uncharacterized protein</fullName>
    </submittedName>
</protein>
<feature type="region of interest" description="Disordered" evidence="1">
    <location>
        <begin position="105"/>
        <end position="124"/>
    </location>
</feature>
<organism evidence="2">
    <name type="scientific">Aphanomyces invadans</name>
    <dbReference type="NCBI Taxonomy" id="157072"/>
    <lineage>
        <taxon>Eukaryota</taxon>
        <taxon>Sar</taxon>
        <taxon>Stramenopiles</taxon>
        <taxon>Oomycota</taxon>
        <taxon>Saprolegniomycetes</taxon>
        <taxon>Saprolegniales</taxon>
        <taxon>Verrucalvaceae</taxon>
        <taxon>Aphanomyces</taxon>
    </lineage>
</organism>
<proteinExistence type="predicted"/>
<dbReference type="GeneID" id="20081850"/>
<dbReference type="AlphaFoldDB" id="A0A024UBN5"/>
<evidence type="ECO:0000313" key="2">
    <source>
        <dbReference type="EMBL" id="ETW03297.1"/>
    </source>
</evidence>
<dbReference type="RefSeq" id="XP_008867526.1">
    <property type="nucleotide sequence ID" value="XM_008869304.1"/>
</dbReference>
<sequence>MLLEQFSYFQAMSIEGTHLHSARLLKPALIRAQCDDEELAVLVNVPSRSTATQLALSTESAITRRTIAFGASNAFASAVASANARGAMTRTYLMQLAATGSTMANDRVEQDEEVDEEDMEDGEDDEFRNFVDPAMILNQYLGGDEHSEELVMDEGVADPMQAA</sequence>
<reference evidence="2" key="1">
    <citation type="submission" date="2013-12" db="EMBL/GenBank/DDBJ databases">
        <title>The Genome Sequence of Aphanomyces invadans NJM9701.</title>
        <authorList>
            <consortium name="The Broad Institute Genomics Platform"/>
            <person name="Russ C."/>
            <person name="Tyler B."/>
            <person name="van West P."/>
            <person name="Dieguez-Uribeondo J."/>
            <person name="Young S.K."/>
            <person name="Zeng Q."/>
            <person name="Gargeya S."/>
            <person name="Fitzgerald M."/>
            <person name="Abouelleil A."/>
            <person name="Alvarado L."/>
            <person name="Chapman S.B."/>
            <person name="Gainer-Dewar J."/>
            <person name="Goldberg J."/>
            <person name="Griggs A."/>
            <person name="Gujja S."/>
            <person name="Hansen M."/>
            <person name="Howarth C."/>
            <person name="Imamovic A."/>
            <person name="Ireland A."/>
            <person name="Larimer J."/>
            <person name="McCowan C."/>
            <person name="Murphy C."/>
            <person name="Pearson M."/>
            <person name="Poon T.W."/>
            <person name="Priest M."/>
            <person name="Roberts A."/>
            <person name="Saif S."/>
            <person name="Shea T."/>
            <person name="Sykes S."/>
            <person name="Wortman J."/>
            <person name="Nusbaum C."/>
            <person name="Birren B."/>
        </authorList>
    </citation>
    <scope>NUCLEOTIDE SEQUENCE [LARGE SCALE GENOMIC DNA]</scope>
    <source>
        <strain evidence="2">NJM9701</strain>
    </source>
</reference>
<evidence type="ECO:0000256" key="1">
    <source>
        <dbReference type="SAM" id="MobiDB-lite"/>
    </source>
</evidence>